<keyword evidence="6" id="KW-1185">Reference proteome</keyword>
<dbReference type="GO" id="GO:0005634">
    <property type="term" value="C:nucleus"/>
    <property type="evidence" value="ECO:0000318"/>
    <property type="project" value="GO_Central"/>
</dbReference>
<feature type="compositionally biased region" description="Polar residues" evidence="3">
    <location>
        <begin position="135"/>
        <end position="146"/>
    </location>
</feature>
<evidence type="ECO:0000313" key="5">
    <source>
        <dbReference type="EMBL" id="CBI40913.3"/>
    </source>
</evidence>
<dbReference type="HOGENOM" id="CLU_550324_0_0_1"/>
<feature type="compositionally biased region" description="Basic and acidic residues" evidence="3">
    <location>
        <begin position="44"/>
        <end position="65"/>
    </location>
</feature>
<evidence type="ECO:0000256" key="1">
    <source>
        <dbReference type="ARBA" id="ARBA00004496"/>
    </source>
</evidence>
<evidence type="ECO:0000256" key="3">
    <source>
        <dbReference type="SAM" id="MobiDB-lite"/>
    </source>
</evidence>
<dbReference type="InterPro" id="IPR019084">
    <property type="entry name" value="STM1-like_N"/>
</dbReference>
<feature type="region of interest" description="Disordered" evidence="3">
    <location>
        <begin position="435"/>
        <end position="479"/>
    </location>
</feature>
<feature type="compositionally biased region" description="Basic and acidic residues" evidence="3">
    <location>
        <begin position="449"/>
        <end position="462"/>
    </location>
</feature>
<keyword evidence="2" id="KW-0963">Cytoplasm</keyword>
<dbReference type="InterPro" id="IPR039764">
    <property type="entry name" value="HABP4/SERBP1-like"/>
</dbReference>
<evidence type="ECO:0000259" key="4">
    <source>
        <dbReference type="Pfam" id="PF09598"/>
    </source>
</evidence>
<gene>
    <name evidence="5" type="ORF">VIT_00s0337g00010</name>
</gene>
<sequence length="496" mass="54711">MSIINPFALLGDEEDDDVSTLVAHVASKAGAAAAVPRSLPPSVKKAEEPKFPVKQTDSGRAERGRGRGGRGRGSGRNGLDGNGIDQSGNKRADGFQRSYGGSNGYQQSSGGSNGYQNNNDEVGGNQRNYGGANGYQRNHGTGNGYQRNHGRDSYGNAVDERRHGGGGGERVLNENHEPEDSNQIKIENEQIKSQGQNDDDDGGWEQVNKYHGKGYGRGSQSLKDSEKTFRNGNRTGGDKRGYGGGNNGFRSGEGQFNGRHEELNHEKRDMLNNFEKEGDLSKKEEGDSHETKEGNHGNKEHEINDNNNSGGPEGNITVTTEVSNGAEPGQGKLAPETRKDADERKRAAVERPNQMTLGEYEKQLLEKRKNLPALQKTEGKRVIVDKEFESMQRIDKRKEDSLFIKLKTENDKLKRNSSFDKEEKVHKAISIDEFLKPAEGGRRPPRRRWREEREREKARPEEEIQADSVEAAPAPAPAPCIEDQFQFPVLGGALKH</sequence>
<proteinExistence type="predicted"/>
<dbReference type="EMBL" id="FN596768">
    <property type="protein sequence ID" value="CBI40913.3"/>
    <property type="molecule type" value="Genomic_DNA"/>
</dbReference>
<feature type="compositionally biased region" description="Low complexity" evidence="3">
    <location>
        <begin position="98"/>
        <end position="119"/>
    </location>
</feature>
<dbReference type="eggNOG" id="KOG2945">
    <property type="taxonomic scope" value="Eukaryota"/>
</dbReference>
<dbReference type="AlphaFoldDB" id="D7UDU8"/>
<comment type="subcellular location">
    <subcellularLocation>
        <location evidence="1">Cytoplasm</location>
    </subcellularLocation>
</comment>
<feature type="compositionally biased region" description="Gly residues" evidence="3">
    <location>
        <begin position="71"/>
        <end position="81"/>
    </location>
</feature>
<dbReference type="PANTHER" id="PTHR12299:SF78">
    <property type="entry name" value="RGG REPEATS NUCLEAR RNA BINDING PROTEIN C"/>
    <property type="match status" value="1"/>
</dbReference>
<dbReference type="InParanoid" id="D7UDU8"/>
<dbReference type="ExpressionAtlas" id="D7UDU8">
    <property type="expression patterns" value="baseline and differential"/>
</dbReference>
<name>D7UDU8_VITVI</name>
<dbReference type="GO" id="GO:0005737">
    <property type="term" value="C:cytoplasm"/>
    <property type="evidence" value="ECO:0000318"/>
    <property type="project" value="GO_Central"/>
</dbReference>
<feature type="compositionally biased region" description="Basic and acidic residues" evidence="3">
    <location>
        <begin position="335"/>
        <end position="349"/>
    </location>
</feature>
<dbReference type="STRING" id="29760.D7UDU8"/>
<feature type="compositionally biased region" description="Polar residues" evidence="3">
    <location>
        <begin position="305"/>
        <end position="323"/>
    </location>
</feature>
<feature type="domain" description="STM1-like N-terminal" evidence="4">
    <location>
        <begin position="1"/>
        <end position="69"/>
    </location>
</feature>
<evidence type="ECO:0000256" key="2">
    <source>
        <dbReference type="ARBA" id="ARBA00022490"/>
    </source>
</evidence>
<feature type="compositionally biased region" description="Polar residues" evidence="3">
    <location>
        <begin position="181"/>
        <end position="196"/>
    </location>
</feature>
<dbReference type="OMA" id="VAINDIW"/>
<evidence type="ECO:0000313" key="6">
    <source>
        <dbReference type="Proteomes" id="UP000009183"/>
    </source>
</evidence>
<dbReference type="PANTHER" id="PTHR12299">
    <property type="entry name" value="HYALURONIC ACID-BINDING PROTEIN 4"/>
    <property type="match status" value="1"/>
</dbReference>
<dbReference type="Pfam" id="PF09598">
    <property type="entry name" value="Stm1_N"/>
    <property type="match status" value="1"/>
</dbReference>
<dbReference type="Proteomes" id="UP000009183">
    <property type="component" value="Unassembled WGS sequence, unordered"/>
</dbReference>
<accession>D7UDU8</accession>
<organism evidence="5 6">
    <name type="scientific">Vitis vinifera</name>
    <name type="common">Grape</name>
    <dbReference type="NCBI Taxonomy" id="29760"/>
    <lineage>
        <taxon>Eukaryota</taxon>
        <taxon>Viridiplantae</taxon>
        <taxon>Streptophyta</taxon>
        <taxon>Embryophyta</taxon>
        <taxon>Tracheophyta</taxon>
        <taxon>Spermatophyta</taxon>
        <taxon>Magnoliopsida</taxon>
        <taxon>eudicotyledons</taxon>
        <taxon>Gunneridae</taxon>
        <taxon>Pentapetalae</taxon>
        <taxon>rosids</taxon>
        <taxon>Vitales</taxon>
        <taxon>Vitaceae</taxon>
        <taxon>Viteae</taxon>
        <taxon>Vitis</taxon>
    </lineage>
</organism>
<feature type="compositionally biased region" description="Basic and acidic residues" evidence="3">
    <location>
        <begin position="258"/>
        <end position="304"/>
    </location>
</feature>
<protein>
    <recommendedName>
        <fullName evidence="4">STM1-like N-terminal domain-containing protein</fullName>
    </recommendedName>
</protein>
<dbReference type="PaxDb" id="29760-VIT_00s0337g00010.t01"/>
<dbReference type="GO" id="GO:0003729">
    <property type="term" value="F:mRNA binding"/>
    <property type="evidence" value="ECO:0000318"/>
    <property type="project" value="GO_Central"/>
</dbReference>
<reference evidence="6" key="1">
    <citation type="journal article" date="2007" name="Nature">
        <title>The grapevine genome sequence suggests ancestral hexaploidization in major angiosperm phyla.</title>
        <authorList>
            <consortium name="The French-Italian Public Consortium for Grapevine Genome Characterization."/>
            <person name="Jaillon O."/>
            <person name="Aury J.-M."/>
            <person name="Noel B."/>
            <person name="Policriti A."/>
            <person name="Clepet C."/>
            <person name="Casagrande A."/>
            <person name="Choisne N."/>
            <person name="Aubourg S."/>
            <person name="Vitulo N."/>
            <person name="Jubin C."/>
            <person name="Vezzi A."/>
            <person name="Legeai F."/>
            <person name="Hugueney P."/>
            <person name="Dasilva C."/>
            <person name="Horner D."/>
            <person name="Mica E."/>
            <person name="Jublot D."/>
            <person name="Poulain J."/>
            <person name="Bruyere C."/>
            <person name="Billault A."/>
            <person name="Segurens B."/>
            <person name="Gouyvenoux M."/>
            <person name="Ugarte E."/>
            <person name="Cattonaro F."/>
            <person name="Anthouard V."/>
            <person name="Vico V."/>
            <person name="Del Fabbro C."/>
            <person name="Alaux M."/>
            <person name="Di Gaspero G."/>
            <person name="Dumas V."/>
            <person name="Felice N."/>
            <person name="Paillard S."/>
            <person name="Juman I."/>
            <person name="Moroldo M."/>
            <person name="Scalabrin S."/>
            <person name="Canaguier A."/>
            <person name="Le Clainche I."/>
            <person name="Malacrida G."/>
            <person name="Durand E."/>
            <person name="Pesole G."/>
            <person name="Laucou V."/>
            <person name="Chatelet P."/>
            <person name="Merdinoglu D."/>
            <person name="Delledonne M."/>
            <person name="Pezzotti M."/>
            <person name="Lecharny A."/>
            <person name="Scarpelli C."/>
            <person name="Artiguenave F."/>
            <person name="Pe M.E."/>
            <person name="Valle G."/>
            <person name="Morgante M."/>
            <person name="Caboche M."/>
            <person name="Adam-Blondon A.-F."/>
            <person name="Weissenbach J."/>
            <person name="Quetier F."/>
            <person name="Wincker P."/>
        </authorList>
    </citation>
    <scope>NUCLEOTIDE SEQUENCE [LARGE SCALE GENOMIC DNA]</scope>
    <source>
        <strain evidence="6">cv. Pinot noir / PN40024</strain>
    </source>
</reference>
<feature type="region of interest" description="Disordered" evidence="3">
    <location>
        <begin position="30"/>
        <end position="354"/>
    </location>
</feature>